<reference evidence="1 2" key="1">
    <citation type="submission" date="2019-11" db="EMBL/GenBank/DDBJ databases">
        <title>Comparative genomics of hydrocarbon-degrading Desulfosarcina strains.</title>
        <authorList>
            <person name="Watanabe M."/>
            <person name="Kojima H."/>
            <person name="Fukui M."/>
        </authorList>
    </citation>
    <scope>NUCLEOTIDE SEQUENCE [LARGE SCALE GENOMIC DNA]</scope>
    <source>
        <strain evidence="1 2">28bB2T</strain>
    </source>
</reference>
<evidence type="ECO:0008006" key="3">
    <source>
        <dbReference type="Google" id="ProtNLM"/>
    </source>
</evidence>
<name>A0A5K7ZUY1_9BACT</name>
<sequence>MSSAYYTQPTPIYPTAQQPVNYAYYQTAYDGQAPYVRTPDAAIRERSLVPAAPTSALGSWFDYTNPSYIKGLLLGVGVTLLVTSPPVQNAVIKGTVAAWSAVVGGIEEVKERVRDAKAEKSMAES</sequence>
<gene>
    <name evidence="1" type="ORF">DSCO28_46210</name>
</gene>
<proteinExistence type="predicted"/>
<accession>A0A5K7ZUY1</accession>
<evidence type="ECO:0000313" key="2">
    <source>
        <dbReference type="Proteomes" id="UP000425960"/>
    </source>
</evidence>
<dbReference type="AlphaFoldDB" id="A0A5K7ZUY1"/>
<dbReference type="KEGG" id="dov:DSCO28_46210"/>
<protein>
    <recommendedName>
        <fullName evidence="3">YtxH domain-containing protein</fullName>
    </recommendedName>
</protein>
<dbReference type="EMBL" id="AP021876">
    <property type="protein sequence ID" value="BBO84055.1"/>
    <property type="molecule type" value="Genomic_DNA"/>
</dbReference>
<dbReference type="Proteomes" id="UP000425960">
    <property type="component" value="Chromosome"/>
</dbReference>
<organism evidence="1 2">
    <name type="scientific">Desulfosarcina ovata subsp. sediminis</name>
    <dbReference type="NCBI Taxonomy" id="885957"/>
    <lineage>
        <taxon>Bacteria</taxon>
        <taxon>Pseudomonadati</taxon>
        <taxon>Thermodesulfobacteriota</taxon>
        <taxon>Desulfobacteria</taxon>
        <taxon>Desulfobacterales</taxon>
        <taxon>Desulfosarcinaceae</taxon>
        <taxon>Desulfosarcina</taxon>
    </lineage>
</organism>
<dbReference type="RefSeq" id="WP_155324098.1">
    <property type="nucleotide sequence ID" value="NZ_AP021876.1"/>
</dbReference>
<evidence type="ECO:0000313" key="1">
    <source>
        <dbReference type="EMBL" id="BBO84055.1"/>
    </source>
</evidence>